<evidence type="ECO:0000313" key="7">
    <source>
        <dbReference type="Proteomes" id="UP000181790"/>
    </source>
</evidence>
<feature type="domain" description="Intradiol ring-cleavage dioxygenases" evidence="5">
    <location>
        <begin position="49"/>
        <end position="179"/>
    </location>
</feature>
<dbReference type="Proteomes" id="UP000181790">
    <property type="component" value="Unassembled WGS sequence"/>
</dbReference>
<comment type="similarity">
    <text evidence="1">Belongs to the intradiol ring-cleavage dioxygenase family.</text>
</comment>
<dbReference type="InterPro" id="IPR000627">
    <property type="entry name" value="Intradiol_dOase_C"/>
</dbReference>
<evidence type="ECO:0000259" key="5">
    <source>
        <dbReference type="Pfam" id="PF00775"/>
    </source>
</evidence>
<evidence type="ECO:0000256" key="1">
    <source>
        <dbReference type="ARBA" id="ARBA00007825"/>
    </source>
</evidence>
<dbReference type="InterPro" id="IPR015889">
    <property type="entry name" value="Intradiol_dOase_core"/>
</dbReference>
<evidence type="ECO:0000256" key="2">
    <source>
        <dbReference type="ARBA" id="ARBA00022964"/>
    </source>
</evidence>
<dbReference type="OrthoDB" id="933561at2"/>
<keyword evidence="3" id="KW-0560">Oxidoreductase</keyword>
<protein>
    <recommendedName>
        <fullName evidence="5">Intradiol ring-cleavage dioxygenases domain-containing protein</fullName>
    </recommendedName>
</protein>
<organism evidence="6 7">
    <name type="scientific">Arsenicibacter rosenii</name>
    <dbReference type="NCBI Taxonomy" id="1750698"/>
    <lineage>
        <taxon>Bacteria</taxon>
        <taxon>Pseudomonadati</taxon>
        <taxon>Bacteroidota</taxon>
        <taxon>Cytophagia</taxon>
        <taxon>Cytophagales</taxon>
        <taxon>Spirosomataceae</taxon>
        <taxon>Arsenicibacter</taxon>
    </lineage>
</organism>
<dbReference type="Pfam" id="PF00775">
    <property type="entry name" value="Dioxygenase_C"/>
    <property type="match status" value="1"/>
</dbReference>
<gene>
    <name evidence="6" type="ORF">BLX24_08345</name>
</gene>
<sequence>MKTTSFLLMILAITAFSSRMAMPPDEPPTCTDCLFDKLPGHLSHRLTIAPDTVRGQRIRITGTVYLSDGVTPAAGVLLYAYHTNAAGKYPKRGNEEKRSYAWWHGYLRGWLRTDAKGRYEINTIKPGMYPTRDAPAHIHAVVKAPMQTSAYWISDFVFQGDPQLTDTYWYRLEQREGLVRYKGVALARENDGVWEGHRDLVLHAGYDRDNRSSGLVVGEECPAFDPVHVWGPDQGTKTCPMCKYGHRTAGVMAWLSDNDWDNAAQLAVFLEKQIQRRGADRFKAFLIYTNPRKRPLPEVKQQLAAFSKRYGLRELSVVYVPSLTDKPTSYLYQINPNARNTILIYNKRRVADKFVNLSATSGGTYAGLDKVLASINRVAGPPAR</sequence>
<keyword evidence="7" id="KW-1185">Reference proteome</keyword>
<dbReference type="RefSeq" id="WP_071502657.1">
    <property type="nucleotide sequence ID" value="NZ_MORL01000003.1"/>
</dbReference>
<keyword evidence="2" id="KW-0223">Dioxygenase</keyword>
<dbReference type="AlphaFoldDB" id="A0A1S2VNV9"/>
<comment type="caution">
    <text evidence="6">The sequence shown here is derived from an EMBL/GenBank/DDBJ whole genome shotgun (WGS) entry which is preliminary data.</text>
</comment>
<dbReference type="GO" id="GO:0008199">
    <property type="term" value="F:ferric iron binding"/>
    <property type="evidence" value="ECO:0007669"/>
    <property type="project" value="InterPro"/>
</dbReference>
<proteinExistence type="inferred from homology"/>
<name>A0A1S2VNV9_9BACT</name>
<dbReference type="PANTHER" id="PTHR33711">
    <property type="entry name" value="DIOXYGENASE, PUTATIVE (AFU_ORTHOLOGUE AFUA_2G02910)-RELATED"/>
    <property type="match status" value="1"/>
</dbReference>
<dbReference type="GO" id="GO:0016702">
    <property type="term" value="F:oxidoreductase activity, acting on single donors with incorporation of molecular oxygen, incorporation of two atoms of oxygen"/>
    <property type="evidence" value="ECO:0007669"/>
    <property type="project" value="InterPro"/>
</dbReference>
<keyword evidence="4" id="KW-0732">Signal</keyword>
<accession>A0A1S2VNV9</accession>
<reference evidence="6 7" key="1">
    <citation type="submission" date="2016-10" db="EMBL/GenBank/DDBJ databases">
        <title>Arsenicibacter rosenii gen. nov., sp. nov., an efficient arsenic-methylating bacterium isolated from an arsenic-contaminated paddy soil.</title>
        <authorList>
            <person name="Huang K."/>
        </authorList>
    </citation>
    <scope>NUCLEOTIDE SEQUENCE [LARGE SCALE GENOMIC DNA]</scope>
    <source>
        <strain evidence="6 7">SM-1</strain>
    </source>
</reference>
<dbReference type="SUPFAM" id="SSF49482">
    <property type="entry name" value="Aromatic compound dioxygenase"/>
    <property type="match status" value="1"/>
</dbReference>
<dbReference type="Gene3D" id="2.60.130.10">
    <property type="entry name" value="Aromatic compound dioxygenase"/>
    <property type="match status" value="1"/>
</dbReference>
<evidence type="ECO:0000256" key="3">
    <source>
        <dbReference type="ARBA" id="ARBA00023002"/>
    </source>
</evidence>
<feature type="chain" id="PRO_5010171459" description="Intradiol ring-cleavage dioxygenases domain-containing protein" evidence="4">
    <location>
        <begin position="22"/>
        <end position="384"/>
    </location>
</feature>
<evidence type="ECO:0000256" key="4">
    <source>
        <dbReference type="SAM" id="SignalP"/>
    </source>
</evidence>
<feature type="signal peptide" evidence="4">
    <location>
        <begin position="1"/>
        <end position="21"/>
    </location>
</feature>
<dbReference type="InterPro" id="IPR050770">
    <property type="entry name" value="Intradiol_RC_Dioxygenase"/>
</dbReference>
<dbReference type="PANTHER" id="PTHR33711:SF10">
    <property type="entry name" value="INTRADIOL RING-CLEAVAGE DIOXYGENASES DOMAIN-CONTAINING PROTEIN"/>
    <property type="match status" value="1"/>
</dbReference>
<dbReference type="EMBL" id="MORL01000003">
    <property type="protein sequence ID" value="OIN59856.1"/>
    <property type="molecule type" value="Genomic_DNA"/>
</dbReference>
<evidence type="ECO:0000313" key="6">
    <source>
        <dbReference type="EMBL" id="OIN59856.1"/>
    </source>
</evidence>